<reference evidence="1 2" key="1">
    <citation type="submission" date="2022-04" db="EMBL/GenBank/DDBJ databases">
        <title>Positive selection, recombination, and allopatry shape intraspecific diversity of widespread and dominant cyanobacteria.</title>
        <authorList>
            <person name="Wei J."/>
            <person name="Shu W."/>
            <person name="Hu C."/>
        </authorList>
    </citation>
    <scope>NUCLEOTIDE SEQUENCE [LARGE SCALE GENOMIC DNA]</scope>
    <source>
        <strain evidence="1 2">GB2-A4</strain>
    </source>
</reference>
<dbReference type="Proteomes" id="UP001464891">
    <property type="component" value="Unassembled WGS sequence"/>
</dbReference>
<organism evidence="1 2">
    <name type="scientific">Trichocoleus desertorum GB2-A4</name>
    <dbReference type="NCBI Taxonomy" id="2933944"/>
    <lineage>
        <taxon>Bacteria</taxon>
        <taxon>Bacillati</taxon>
        <taxon>Cyanobacteriota</taxon>
        <taxon>Cyanophyceae</taxon>
        <taxon>Leptolyngbyales</taxon>
        <taxon>Trichocoleusaceae</taxon>
        <taxon>Trichocoleus</taxon>
    </lineage>
</organism>
<evidence type="ECO:0000313" key="1">
    <source>
        <dbReference type="EMBL" id="MEP0820192.1"/>
    </source>
</evidence>
<accession>A0ABV0JEL7</accession>
<protein>
    <submittedName>
        <fullName evidence="1">Uncharacterized protein</fullName>
    </submittedName>
</protein>
<gene>
    <name evidence="1" type="ORF">NC998_24120</name>
</gene>
<sequence length="67" mass="7603">MNRAIEQLNSPVEIQKIWSPFELNPDMPEAGMDRIAARSLAVGNIRGNWMRTHFKPLKTMASDFATT</sequence>
<dbReference type="RefSeq" id="WP_255527333.1">
    <property type="nucleotide sequence ID" value="NZ_JAMPKM010000022.1"/>
</dbReference>
<proteinExistence type="predicted"/>
<comment type="caution">
    <text evidence="1">The sequence shown here is derived from an EMBL/GenBank/DDBJ whole genome shotgun (WGS) entry which is preliminary data.</text>
</comment>
<keyword evidence="2" id="KW-1185">Reference proteome</keyword>
<dbReference type="EMBL" id="JAMPKM010000022">
    <property type="protein sequence ID" value="MEP0820192.1"/>
    <property type="molecule type" value="Genomic_DNA"/>
</dbReference>
<name>A0ABV0JEL7_9CYAN</name>
<evidence type="ECO:0000313" key="2">
    <source>
        <dbReference type="Proteomes" id="UP001464891"/>
    </source>
</evidence>